<dbReference type="PANTHER" id="PTHR11640:SF154">
    <property type="entry name" value="IRREGULAR CHIASM C-ROUGHEST PROTEIN-LIKE PROTEIN"/>
    <property type="match status" value="1"/>
</dbReference>
<dbReference type="PROSITE" id="PS50835">
    <property type="entry name" value="IG_LIKE"/>
    <property type="match status" value="4"/>
</dbReference>
<keyword evidence="5" id="KW-0393">Immunoglobulin domain</keyword>
<comment type="subcellular location">
    <subcellularLocation>
        <location evidence="1">Membrane</location>
        <topology evidence="1">Single-pass type I membrane protein</topology>
    </subcellularLocation>
</comment>
<dbReference type="SMART" id="SM00408">
    <property type="entry name" value="IGc2"/>
    <property type="match status" value="4"/>
</dbReference>
<keyword evidence="6" id="KW-1133">Transmembrane helix</keyword>
<proteinExistence type="predicted"/>
<dbReference type="SUPFAM" id="SSF48726">
    <property type="entry name" value="Immunoglobulin"/>
    <property type="match status" value="5"/>
</dbReference>
<accession>A0ABP1NDH2</accession>
<organism evidence="9 10">
    <name type="scientific">Xylocopa violacea</name>
    <name type="common">Violet carpenter bee</name>
    <name type="synonym">Apis violacea</name>
    <dbReference type="NCBI Taxonomy" id="135666"/>
    <lineage>
        <taxon>Eukaryota</taxon>
        <taxon>Metazoa</taxon>
        <taxon>Ecdysozoa</taxon>
        <taxon>Arthropoda</taxon>
        <taxon>Hexapoda</taxon>
        <taxon>Insecta</taxon>
        <taxon>Pterygota</taxon>
        <taxon>Neoptera</taxon>
        <taxon>Endopterygota</taxon>
        <taxon>Hymenoptera</taxon>
        <taxon>Apocrita</taxon>
        <taxon>Aculeata</taxon>
        <taxon>Apoidea</taxon>
        <taxon>Anthophila</taxon>
        <taxon>Apidae</taxon>
        <taxon>Xylocopa</taxon>
        <taxon>Xylocopa</taxon>
    </lineage>
</organism>
<feature type="domain" description="Ig-like" evidence="8">
    <location>
        <begin position="236"/>
        <end position="340"/>
    </location>
</feature>
<evidence type="ECO:0000313" key="10">
    <source>
        <dbReference type="Proteomes" id="UP001642520"/>
    </source>
</evidence>
<keyword evidence="2 6" id="KW-0472">Membrane</keyword>
<evidence type="ECO:0000256" key="4">
    <source>
        <dbReference type="ARBA" id="ARBA00023180"/>
    </source>
</evidence>
<dbReference type="InterPro" id="IPR013162">
    <property type="entry name" value="CD80_C2-set"/>
</dbReference>
<keyword evidence="10" id="KW-1185">Reference proteome</keyword>
<dbReference type="SMART" id="SM00409">
    <property type="entry name" value="IG"/>
    <property type="match status" value="5"/>
</dbReference>
<dbReference type="Pfam" id="PF13927">
    <property type="entry name" value="Ig_3"/>
    <property type="match status" value="2"/>
</dbReference>
<reference evidence="9 10" key="1">
    <citation type="submission" date="2024-08" db="EMBL/GenBank/DDBJ databases">
        <authorList>
            <person name="Will J Nash"/>
            <person name="Angela Man"/>
            <person name="Seanna McTaggart"/>
            <person name="Kendall Baker"/>
            <person name="Tom Barker"/>
            <person name="Leah Catchpole"/>
            <person name="Alex Durrant"/>
            <person name="Karim Gharbi"/>
            <person name="Naomi Irish"/>
            <person name="Gemy Kaithakottil"/>
            <person name="Debby Ku"/>
            <person name="Aaliyah Providence"/>
            <person name="Felix Shaw"/>
            <person name="David Swarbreck"/>
            <person name="Chris Watkins"/>
            <person name="Ann M. McCartney"/>
            <person name="Giulio Formenti"/>
            <person name="Alice Mouton"/>
            <person name="Noel Vella"/>
            <person name="Bjorn M von Reumont"/>
            <person name="Adriana Vella"/>
            <person name="Wilfried Haerty"/>
        </authorList>
    </citation>
    <scope>NUCLEOTIDE SEQUENCE [LARGE SCALE GENOMIC DNA]</scope>
</reference>
<sequence length="687" mass="77013">MKFVYVLRTIVATMSVIVASVIAEQRFAETPALYQEVSSGDDVQLRCRVQDKRGQCIWQKDRKPVGMHPDKYEWVSGRGSDCTLLIRRASLDFDDGYWECQVTSGDFTRQDALTSLPSRLLVRVKPRKPRLEYGGTILNTALTLREGQEVTISCVSRYGNPPALIKWYIGGDEVEPLREQTNVTEVDSPKTWAAHSLLRVRGQRENHGLPIRCITMHPSSVVPASAETRLDVHYAPEVKLETKPEILTGALEDSISFTSLRCLADGNPAGTIKWFKDSAPIALTSNVVALMLNRTQQNGTGTGSELRFEPVKRNDAGLYSCKAVNVIGESTAANYRLDVQYGPRLKEENTSRNNSIQKFEDTTLLGTNLEPFECTDFEANPPAQYRWMHLRGGLTEDIENPLQNKNGGKRLRLENVMWSDEGEYRCVAFNVINGVRREMPSEARYVLHVTGPPEIQARPSSGGKGIYESLGWAGEPEHTLKSRFCSRPPPKIVAWQWGSSHIRAGESIHPKYEAQPLEHIKENDMPTNCYWAKLVIKDLQTEDARIYTLLVESEKGRDSTSIKLNIRDPTEMRVIAAAAAVGLLFFLLLISIAVYAVLRAKNRRYRREEEEGSIAADAFYSNNTVTNERQKTVNSSQGKGYARKTSSEGGLAVTYDYDQITKQVRSMSPEALKVRRAPAVLQPPTIV</sequence>
<evidence type="ECO:0000256" key="2">
    <source>
        <dbReference type="ARBA" id="ARBA00023136"/>
    </source>
</evidence>
<feature type="chain" id="PRO_5045076924" description="Ig-like domain-containing protein" evidence="7">
    <location>
        <begin position="24"/>
        <end position="687"/>
    </location>
</feature>
<evidence type="ECO:0000313" key="9">
    <source>
        <dbReference type="EMBL" id="CAL7939041.1"/>
    </source>
</evidence>
<dbReference type="InterPro" id="IPR013783">
    <property type="entry name" value="Ig-like_fold"/>
</dbReference>
<name>A0ABP1NDH2_XYLVO</name>
<feature type="domain" description="Ig-like" evidence="8">
    <location>
        <begin position="129"/>
        <end position="229"/>
    </location>
</feature>
<evidence type="ECO:0000256" key="3">
    <source>
        <dbReference type="ARBA" id="ARBA00023157"/>
    </source>
</evidence>
<evidence type="ECO:0000259" key="8">
    <source>
        <dbReference type="PROSITE" id="PS50835"/>
    </source>
</evidence>
<dbReference type="InterPro" id="IPR036179">
    <property type="entry name" value="Ig-like_dom_sf"/>
</dbReference>
<keyword evidence="4" id="KW-0325">Glycoprotein</keyword>
<evidence type="ECO:0000256" key="7">
    <source>
        <dbReference type="SAM" id="SignalP"/>
    </source>
</evidence>
<dbReference type="InterPro" id="IPR003598">
    <property type="entry name" value="Ig_sub2"/>
</dbReference>
<gene>
    <name evidence="9" type="ORF">XYLVIOL_LOCUS3642</name>
</gene>
<protein>
    <recommendedName>
        <fullName evidence="8">Ig-like domain-containing protein</fullName>
    </recommendedName>
</protein>
<dbReference type="CDD" id="cd00096">
    <property type="entry name" value="Ig"/>
    <property type="match status" value="2"/>
</dbReference>
<dbReference type="Pfam" id="PF08205">
    <property type="entry name" value="C2-set_2"/>
    <property type="match status" value="1"/>
</dbReference>
<dbReference type="Gene3D" id="2.60.40.10">
    <property type="entry name" value="Immunoglobulins"/>
    <property type="match status" value="5"/>
</dbReference>
<dbReference type="InterPro" id="IPR003599">
    <property type="entry name" value="Ig_sub"/>
</dbReference>
<evidence type="ECO:0000256" key="5">
    <source>
        <dbReference type="ARBA" id="ARBA00023319"/>
    </source>
</evidence>
<dbReference type="InterPro" id="IPR007110">
    <property type="entry name" value="Ig-like_dom"/>
</dbReference>
<feature type="transmembrane region" description="Helical" evidence="6">
    <location>
        <begin position="574"/>
        <end position="598"/>
    </location>
</feature>
<keyword evidence="7" id="KW-0732">Signal</keyword>
<dbReference type="Proteomes" id="UP001642520">
    <property type="component" value="Unassembled WGS sequence"/>
</dbReference>
<feature type="signal peptide" evidence="7">
    <location>
        <begin position="1"/>
        <end position="23"/>
    </location>
</feature>
<evidence type="ECO:0000256" key="1">
    <source>
        <dbReference type="ARBA" id="ARBA00004479"/>
    </source>
</evidence>
<keyword evidence="6" id="KW-0812">Transmembrane</keyword>
<comment type="caution">
    <text evidence="9">The sequence shown here is derived from an EMBL/GenBank/DDBJ whole genome shotgun (WGS) entry which is preliminary data.</text>
</comment>
<feature type="domain" description="Ig-like" evidence="8">
    <location>
        <begin position="25"/>
        <end position="114"/>
    </location>
</feature>
<dbReference type="InterPro" id="IPR051275">
    <property type="entry name" value="Cell_adhesion_signaling"/>
</dbReference>
<evidence type="ECO:0000256" key="6">
    <source>
        <dbReference type="SAM" id="Phobius"/>
    </source>
</evidence>
<dbReference type="PANTHER" id="PTHR11640">
    <property type="entry name" value="NEPHRIN"/>
    <property type="match status" value="1"/>
</dbReference>
<keyword evidence="3" id="KW-1015">Disulfide bond</keyword>
<dbReference type="EMBL" id="CAXAJV020001289">
    <property type="protein sequence ID" value="CAL7939041.1"/>
    <property type="molecule type" value="Genomic_DNA"/>
</dbReference>
<feature type="domain" description="Ig-like" evidence="8">
    <location>
        <begin position="343"/>
        <end position="442"/>
    </location>
</feature>